<dbReference type="InterPro" id="IPR029063">
    <property type="entry name" value="SAM-dependent_MTases_sf"/>
</dbReference>
<dbReference type="HOGENOM" id="CLU_018398_3_1_5"/>
<keyword evidence="9" id="KW-1185">Reference proteome</keyword>
<evidence type="ECO:0000256" key="4">
    <source>
        <dbReference type="ARBA" id="ARBA00048391"/>
    </source>
</evidence>
<reference evidence="8 9" key="1">
    <citation type="journal article" date="2014" name="BMC Genomics">
        <title>Architecture and functions of a multipartite genome of the methylotrophic bacterium Paracoccus aminophilus JCM 7686, containing primary and secondary chromids.</title>
        <authorList>
            <person name="Dziewit L."/>
            <person name="Czarnecki J."/>
            <person name="Wibberg D."/>
            <person name="Radlinska M."/>
            <person name="Mrozek P."/>
            <person name="Szymczak M."/>
            <person name="Schluter A."/>
            <person name="Puhler A."/>
            <person name="Bartosik D."/>
        </authorList>
    </citation>
    <scope>NUCLEOTIDE SEQUENCE [LARGE SCALE GENOMIC DNA]</scope>
    <source>
        <strain evidence="8">JCM 7686</strain>
    </source>
</reference>
<sequence>MTASAQSGAELLRAAALRLTDAGVEGAERDAQILFLHALGLPRHRLNEALTTPPEPEAAARFEAAIAARTARQPVSQITGRRAFWMHDFEVTRDTLDPRAETELLVETGLEAPFLRVLDMGTGTGAILLSLLAERPGATGIGSDISDAALAVARRNAARIGTAVAGRAEFILSDWYEAIPGQFDLIVSNPPYIALAEMPGLSPEVRDWEPWGALTDHGDGLTAYRRIAEGAAARLAPGGRIAVEIGYEQGPAVAALFAEAGFGHVEIRQDLGQRDRVILAHI</sequence>
<name>S5XRU7_PARAH</name>
<dbReference type="Pfam" id="PF05175">
    <property type="entry name" value="MTS"/>
    <property type="match status" value="1"/>
</dbReference>
<feature type="domain" description="Methyltransferase small" evidence="6">
    <location>
        <begin position="102"/>
        <end position="193"/>
    </location>
</feature>
<keyword evidence="3 5" id="KW-0949">S-adenosyl-L-methionine</keyword>
<dbReference type="NCBIfam" id="TIGR00536">
    <property type="entry name" value="hemK_fam"/>
    <property type="match status" value="1"/>
</dbReference>
<dbReference type="AlphaFoldDB" id="S5XRU7"/>
<dbReference type="PANTHER" id="PTHR18895">
    <property type="entry name" value="HEMK METHYLTRANSFERASE"/>
    <property type="match status" value="1"/>
</dbReference>
<dbReference type="InterPro" id="IPR004556">
    <property type="entry name" value="HemK-like"/>
</dbReference>
<accession>S5XRU7</accession>
<dbReference type="RefSeq" id="WP_020949476.1">
    <property type="nucleotide sequence ID" value="NC_022041.1"/>
</dbReference>
<evidence type="ECO:0000256" key="2">
    <source>
        <dbReference type="ARBA" id="ARBA00022679"/>
    </source>
</evidence>
<feature type="domain" description="Release factor glutamine methyltransferase N-terminal" evidence="7">
    <location>
        <begin position="10"/>
        <end position="80"/>
    </location>
</feature>
<proteinExistence type="inferred from homology"/>
<protein>
    <recommendedName>
        <fullName evidence="5">Release factor glutamine methyltransferase</fullName>
        <shortName evidence="5">RF MTase</shortName>
        <ecNumber evidence="5">2.1.1.297</ecNumber>
    </recommendedName>
    <alternativeName>
        <fullName evidence="5">N5-glutamine methyltransferase PrmC</fullName>
    </alternativeName>
    <alternativeName>
        <fullName evidence="5">Protein-(glutamine-N5) MTase PrmC</fullName>
    </alternativeName>
    <alternativeName>
        <fullName evidence="5">Protein-glutamine N-methyltransferase PrmC</fullName>
    </alternativeName>
</protein>
<dbReference type="HAMAP" id="MF_02126">
    <property type="entry name" value="RF_methyltr_PrmC"/>
    <property type="match status" value="1"/>
</dbReference>
<dbReference type="PATRIC" id="fig|1367847.3.peg.679"/>
<dbReference type="InterPro" id="IPR019874">
    <property type="entry name" value="RF_methyltr_PrmC"/>
</dbReference>
<feature type="binding site" evidence="5">
    <location>
        <position position="189"/>
    </location>
    <ligand>
        <name>S-adenosyl-L-methionine</name>
        <dbReference type="ChEBI" id="CHEBI:59789"/>
    </ligand>
</feature>
<dbReference type="GO" id="GO:0003676">
    <property type="term" value="F:nucleic acid binding"/>
    <property type="evidence" value="ECO:0007669"/>
    <property type="project" value="InterPro"/>
</dbReference>
<dbReference type="CDD" id="cd02440">
    <property type="entry name" value="AdoMet_MTases"/>
    <property type="match status" value="1"/>
</dbReference>
<gene>
    <name evidence="5" type="primary">prmC</name>
    <name evidence="8" type="ORF">JCM7686_0728</name>
</gene>
<dbReference type="EMBL" id="CP006650">
    <property type="protein sequence ID" value="AGT07837.1"/>
    <property type="molecule type" value="Genomic_DNA"/>
</dbReference>
<evidence type="ECO:0000256" key="3">
    <source>
        <dbReference type="ARBA" id="ARBA00022691"/>
    </source>
</evidence>
<dbReference type="KEGG" id="pami:JCM7686_0728"/>
<dbReference type="EC" id="2.1.1.297" evidence="5"/>
<dbReference type="STRING" id="1367847.JCM7686_0728"/>
<dbReference type="NCBIfam" id="TIGR03534">
    <property type="entry name" value="RF_mod_PrmC"/>
    <property type="match status" value="1"/>
</dbReference>
<evidence type="ECO:0000313" key="8">
    <source>
        <dbReference type="EMBL" id="AGT07837.1"/>
    </source>
</evidence>
<dbReference type="InterPro" id="IPR050320">
    <property type="entry name" value="N5-glutamine_MTase"/>
</dbReference>
<comment type="function">
    <text evidence="5">Methylates the class 1 translation termination release factors RF1/PrfA and RF2/PrfB on the glutamine residue of the universally conserved GGQ motif.</text>
</comment>
<evidence type="ECO:0000259" key="6">
    <source>
        <dbReference type="Pfam" id="PF05175"/>
    </source>
</evidence>
<comment type="similarity">
    <text evidence="5">Belongs to the protein N5-glutamine methyltransferase family. PrmC subfamily.</text>
</comment>
<organism evidence="8 9">
    <name type="scientific">Paracoccus aminophilus JCM 7686</name>
    <dbReference type="NCBI Taxonomy" id="1367847"/>
    <lineage>
        <taxon>Bacteria</taxon>
        <taxon>Pseudomonadati</taxon>
        <taxon>Pseudomonadota</taxon>
        <taxon>Alphaproteobacteria</taxon>
        <taxon>Rhodobacterales</taxon>
        <taxon>Paracoccaceae</taxon>
        <taxon>Paracoccus</taxon>
    </lineage>
</organism>
<dbReference type="Pfam" id="PF17827">
    <property type="entry name" value="PrmC_N"/>
    <property type="match status" value="1"/>
</dbReference>
<evidence type="ECO:0000259" key="7">
    <source>
        <dbReference type="Pfam" id="PF17827"/>
    </source>
</evidence>
<dbReference type="GO" id="GO:0032259">
    <property type="term" value="P:methylation"/>
    <property type="evidence" value="ECO:0007669"/>
    <property type="project" value="UniProtKB-KW"/>
</dbReference>
<evidence type="ECO:0000256" key="1">
    <source>
        <dbReference type="ARBA" id="ARBA00022603"/>
    </source>
</evidence>
<dbReference type="Proteomes" id="UP000015480">
    <property type="component" value="Chromosome"/>
</dbReference>
<dbReference type="OrthoDB" id="9800643at2"/>
<dbReference type="PROSITE" id="PS00092">
    <property type="entry name" value="N6_MTASE"/>
    <property type="match status" value="1"/>
</dbReference>
<dbReference type="Gene3D" id="1.10.8.10">
    <property type="entry name" value="DNA helicase RuvA subunit, C-terminal domain"/>
    <property type="match status" value="1"/>
</dbReference>
<dbReference type="PANTHER" id="PTHR18895:SF74">
    <property type="entry name" value="MTRF1L RELEASE FACTOR GLUTAMINE METHYLTRANSFERASE"/>
    <property type="match status" value="1"/>
</dbReference>
<feature type="binding site" evidence="5">
    <location>
        <position position="144"/>
    </location>
    <ligand>
        <name>S-adenosyl-L-methionine</name>
        <dbReference type="ChEBI" id="CHEBI:59789"/>
    </ligand>
</feature>
<dbReference type="eggNOG" id="COG2890">
    <property type="taxonomic scope" value="Bacteria"/>
</dbReference>
<feature type="binding site" evidence="5">
    <location>
        <begin position="189"/>
        <end position="192"/>
    </location>
    <ligand>
        <name>substrate</name>
    </ligand>
</feature>
<evidence type="ECO:0000256" key="5">
    <source>
        <dbReference type="HAMAP-Rule" id="MF_02126"/>
    </source>
</evidence>
<dbReference type="InterPro" id="IPR007848">
    <property type="entry name" value="Small_mtfrase_dom"/>
</dbReference>
<dbReference type="InterPro" id="IPR040758">
    <property type="entry name" value="PrmC_N"/>
</dbReference>
<evidence type="ECO:0000313" key="9">
    <source>
        <dbReference type="Proteomes" id="UP000015480"/>
    </source>
</evidence>
<keyword evidence="2 5" id="KW-0808">Transferase</keyword>
<dbReference type="InterPro" id="IPR002052">
    <property type="entry name" value="DNA_methylase_N6_adenine_CS"/>
</dbReference>
<comment type="catalytic activity">
    <reaction evidence="4 5">
        <text>L-glutaminyl-[peptide chain release factor] + S-adenosyl-L-methionine = N(5)-methyl-L-glutaminyl-[peptide chain release factor] + S-adenosyl-L-homocysteine + H(+)</text>
        <dbReference type="Rhea" id="RHEA:42896"/>
        <dbReference type="Rhea" id="RHEA-COMP:10271"/>
        <dbReference type="Rhea" id="RHEA-COMP:10272"/>
        <dbReference type="ChEBI" id="CHEBI:15378"/>
        <dbReference type="ChEBI" id="CHEBI:30011"/>
        <dbReference type="ChEBI" id="CHEBI:57856"/>
        <dbReference type="ChEBI" id="CHEBI:59789"/>
        <dbReference type="ChEBI" id="CHEBI:61891"/>
        <dbReference type="EC" id="2.1.1.297"/>
    </reaction>
</comment>
<feature type="binding site" evidence="5">
    <location>
        <position position="175"/>
    </location>
    <ligand>
        <name>S-adenosyl-L-methionine</name>
        <dbReference type="ChEBI" id="CHEBI:59789"/>
    </ligand>
</feature>
<dbReference type="SUPFAM" id="SSF53335">
    <property type="entry name" value="S-adenosyl-L-methionine-dependent methyltransferases"/>
    <property type="match status" value="1"/>
</dbReference>
<dbReference type="Gene3D" id="3.40.50.150">
    <property type="entry name" value="Vaccinia Virus protein VP39"/>
    <property type="match status" value="1"/>
</dbReference>
<feature type="binding site" evidence="5">
    <location>
        <begin position="121"/>
        <end position="125"/>
    </location>
    <ligand>
        <name>S-adenosyl-L-methionine</name>
        <dbReference type="ChEBI" id="CHEBI:59789"/>
    </ligand>
</feature>
<dbReference type="GO" id="GO:0102559">
    <property type="term" value="F:peptide chain release factor N(5)-glutamine methyltransferase activity"/>
    <property type="evidence" value="ECO:0007669"/>
    <property type="project" value="UniProtKB-EC"/>
</dbReference>
<keyword evidence="1 5" id="KW-0489">Methyltransferase</keyword>